<dbReference type="SUPFAM" id="SSF56645">
    <property type="entry name" value="Acyl-CoA dehydrogenase NM domain-like"/>
    <property type="match status" value="1"/>
</dbReference>
<dbReference type="Proteomes" id="UP001501637">
    <property type="component" value="Unassembled WGS sequence"/>
</dbReference>
<accession>A0ABP6MWU2</accession>
<dbReference type="EMBL" id="BAAAUG010000112">
    <property type="protein sequence ID" value="GAA3126955.1"/>
    <property type="molecule type" value="Genomic_DNA"/>
</dbReference>
<dbReference type="PIRSF" id="PIRSF016578">
    <property type="entry name" value="HsaA"/>
    <property type="match status" value="1"/>
</dbReference>
<dbReference type="Gene3D" id="1.20.140.10">
    <property type="entry name" value="Butyryl-CoA Dehydrogenase, subunit A, domain 3"/>
    <property type="match status" value="1"/>
</dbReference>
<dbReference type="PANTHER" id="PTHR43884:SF25">
    <property type="entry name" value="ACYL-COA DEHYDROGENASE YDBM-RELATED"/>
    <property type="match status" value="1"/>
</dbReference>
<evidence type="ECO:0000256" key="1">
    <source>
        <dbReference type="ARBA" id="ARBA00022630"/>
    </source>
</evidence>
<gene>
    <name evidence="6" type="ORF">GCM10010449_55360</name>
</gene>
<feature type="domain" description="Acyl-CoA oxidase/dehydrogenase middle" evidence="3">
    <location>
        <begin position="121"/>
        <end position="213"/>
    </location>
</feature>
<dbReference type="Pfam" id="PF08028">
    <property type="entry name" value="Acyl-CoA_dh_2"/>
    <property type="match status" value="1"/>
</dbReference>
<feature type="domain" description="Acyl-CoA dehydrogenase/oxidase N-terminal" evidence="4">
    <location>
        <begin position="23"/>
        <end position="108"/>
    </location>
</feature>
<keyword evidence="2" id="KW-0560">Oxidoreductase</keyword>
<organism evidence="6 7">
    <name type="scientific">Streptomyces rectiviolaceus</name>
    <dbReference type="NCBI Taxonomy" id="332591"/>
    <lineage>
        <taxon>Bacteria</taxon>
        <taxon>Bacillati</taxon>
        <taxon>Actinomycetota</taxon>
        <taxon>Actinomycetes</taxon>
        <taxon>Kitasatosporales</taxon>
        <taxon>Streptomycetaceae</taxon>
        <taxon>Streptomyces</taxon>
    </lineage>
</organism>
<dbReference type="InterPro" id="IPR006091">
    <property type="entry name" value="Acyl-CoA_Oxase/DH_mid-dom"/>
</dbReference>
<dbReference type="Gene3D" id="2.40.110.10">
    <property type="entry name" value="Butyryl-CoA Dehydrogenase, subunit A, domain 2"/>
    <property type="match status" value="1"/>
</dbReference>
<evidence type="ECO:0000313" key="6">
    <source>
        <dbReference type="EMBL" id="GAA3126955.1"/>
    </source>
</evidence>
<dbReference type="Gene3D" id="1.10.540.10">
    <property type="entry name" value="Acyl-CoA dehydrogenase/oxidase, N-terminal domain"/>
    <property type="match status" value="1"/>
</dbReference>
<comment type="caution">
    <text evidence="6">The sequence shown here is derived from an EMBL/GenBank/DDBJ whole genome shotgun (WGS) entry which is preliminary data.</text>
</comment>
<name>A0ABP6MWU2_9ACTN</name>
<dbReference type="InterPro" id="IPR013786">
    <property type="entry name" value="AcylCoA_DH/ox_N"/>
</dbReference>
<protein>
    <submittedName>
        <fullName evidence="6">Acyl-CoA dehydrogenase family protein</fullName>
    </submittedName>
</protein>
<dbReference type="InterPro" id="IPR013107">
    <property type="entry name" value="Acyl-CoA_DH_C"/>
</dbReference>
<proteinExistence type="predicted"/>
<dbReference type="Pfam" id="PF02770">
    <property type="entry name" value="Acyl-CoA_dh_M"/>
    <property type="match status" value="1"/>
</dbReference>
<dbReference type="InterPro" id="IPR037069">
    <property type="entry name" value="AcylCoA_DH/ox_N_sf"/>
</dbReference>
<dbReference type="RefSeq" id="WP_344525160.1">
    <property type="nucleotide sequence ID" value="NZ_BAAAUG010000112.1"/>
</dbReference>
<dbReference type="PANTHER" id="PTHR43884">
    <property type="entry name" value="ACYL-COA DEHYDROGENASE"/>
    <property type="match status" value="1"/>
</dbReference>
<sequence>MTTTTAPARTDAVALATELAGTFAERAAGHDRDGSFPQENIDELVASGYMSMTVPPEHGGGGASLEELCRAQQTLAAACANTAFAVNMHVHGIAMIAGIGGEAATRAYRSIVDDGAVIAGGFSEPGVGGNWWHPTTKAEPVPGGYLLNGRKGFFTGFPAADLLFLSAALTDDRGLPQPVGFLAPKPERGVRVTGEWDAAGMRATGSHSLALEDFFVPADRMVGEPGALPLMFMQGVHWAWCSFASVFLGIARGALDLVVREQRGRTLHVLDRTVAHLPGVQFRVAEMRTRYAAAEAHLYQAVRADHDDAVAADPLGHYIEMSVMKNSVCRLAHEVVTLAMQVQGGSALLSGHPLQRMYRDVVAGLLVPPNSDVTAEWSGKHALGVPVFAEPRWEG</sequence>
<keyword evidence="7" id="KW-1185">Reference proteome</keyword>
<evidence type="ECO:0000256" key="2">
    <source>
        <dbReference type="ARBA" id="ARBA00023002"/>
    </source>
</evidence>
<dbReference type="SUPFAM" id="SSF47203">
    <property type="entry name" value="Acyl-CoA dehydrogenase C-terminal domain-like"/>
    <property type="match status" value="1"/>
</dbReference>
<evidence type="ECO:0000259" key="4">
    <source>
        <dbReference type="Pfam" id="PF02771"/>
    </source>
</evidence>
<dbReference type="CDD" id="cd00567">
    <property type="entry name" value="ACAD"/>
    <property type="match status" value="1"/>
</dbReference>
<evidence type="ECO:0000313" key="7">
    <source>
        <dbReference type="Proteomes" id="UP001501637"/>
    </source>
</evidence>
<evidence type="ECO:0000259" key="5">
    <source>
        <dbReference type="Pfam" id="PF08028"/>
    </source>
</evidence>
<keyword evidence="1" id="KW-0285">Flavoprotein</keyword>
<evidence type="ECO:0000259" key="3">
    <source>
        <dbReference type="Pfam" id="PF02770"/>
    </source>
</evidence>
<dbReference type="InterPro" id="IPR036250">
    <property type="entry name" value="AcylCo_DH-like_C"/>
</dbReference>
<dbReference type="InterPro" id="IPR046373">
    <property type="entry name" value="Acyl-CoA_Oxase/DH_mid-dom_sf"/>
</dbReference>
<reference evidence="7" key="1">
    <citation type="journal article" date="2019" name="Int. J. Syst. Evol. Microbiol.">
        <title>The Global Catalogue of Microorganisms (GCM) 10K type strain sequencing project: providing services to taxonomists for standard genome sequencing and annotation.</title>
        <authorList>
            <consortium name="The Broad Institute Genomics Platform"/>
            <consortium name="The Broad Institute Genome Sequencing Center for Infectious Disease"/>
            <person name="Wu L."/>
            <person name="Ma J."/>
        </authorList>
    </citation>
    <scope>NUCLEOTIDE SEQUENCE [LARGE SCALE GENOMIC DNA]</scope>
    <source>
        <strain evidence="7">JCM 9092</strain>
    </source>
</reference>
<dbReference type="Pfam" id="PF02771">
    <property type="entry name" value="Acyl-CoA_dh_N"/>
    <property type="match status" value="1"/>
</dbReference>
<dbReference type="InterPro" id="IPR009100">
    <property type="entry name" value="AcylCoA_DH/oxidase_NM_dom_sf"/>
</dbReference>
<feature type="domain" description="Acyl-CoA dehydrogenase C-terminal" evidence="5">
    <location>
        <begin position="243"/>
        <end position="363"/>
    </location>
</feature>